<accession>A0A0H5DS08</accession>
<dbReference type="Proteomes" id="UP000220251">
    <property type="component" value="Unassembled WGS sequence"/>
</dbReference>
<sequence length="486" mass="54650">MEPSFRKCMNIAVSGQPMGKFDGVPEEGAKSEAFSVRGGRGYAHVTQGSRADSLEVEVIRQVAKEHLERCVPELIDKEMKRAVPTQGDQKGATTSKILSGESLQRPAGPLVCDELRERLLNWKRATESTGKDVKEDFFPASNETTASGLDPIWNIQRLMSLSHAYQNNIVIGVGGLLNLDIVLARMKANPEKKFFLLVVDINSDYEKFWEDICDVLISTPDVEVGRAAINRVIGRFGGLWGGKEELTCYFLSEQTNWDQARKLAREEKILFGHFDMCSHEESRQLRELIDSSGYYVDTYNVSNVAGVSEEGSSPGVAALSRAGEELMMPGSLLIASKIYYSTIEEEGKLFRSDEGYCVQSVIPFACVESLPKMLENPQKFENPDWFLQDVRMIIDRGHPEMPRALMQLAQKMPRELITSLFQEIFNRLLLEPTDGIEKFMTMIAEGKGSLEAEKMNYLRAIRSALEGIDHESALYRKYLKNWFGGL</sequence>
<evidence type="ECO:0000313" key="2">
    <source>
        <dbReference type="Proteomes" id="UP000220251"/>
    </source>
</evidence>
<dbReference type="AlphaFoldDB" id="A0A0H5DS08"/>
<name>A0A0H5DS08_9BACT</name>
<reference evidence="2" key="1">
    <citation type="submission" date="2015-06" db="EMBL/GenBank/DDBJ databases">
        <authorList>
            <person name="Bertelli C."/>
        </authorList>
    </citation>
    <scope>NUCLEOTIDE SEQUENCE [LARGE SCALE GENOMIC DNA]</scope>
    <source>
        <strain evidence="2">CRIB-30</strain>
    </source>
</reference>
<keyword evidence="2" id="KW-1185">Reference proteome</keyword>
<proteinExistence type="predicted"/>
<dbReference type="EMBL" id="CWGJ01000028">
    <property type="protein sequence ID" value="CRX39501.1"/>
    <property type="molecule type" value="Genomic_DNA"/>
</dbReference>
<protein>
    <submittedName>
        <fullName evidence="1">Uncharacterized protein</fullName>
    </submittedName>
</protein>
<gene>
    <name evidence="1" type="ORF">ELAC_2181</name>
</gene>
<evidence type="ECO:0000313" key="1">
    <source>
        <dbReference type="EMBL" id="CRX39501.1"/>
    </source>
</evidence>
<organism evidence="1 2">
    <name type="scientific">Estrella lausannensis</name>
    <dbReference type="NCBI Taxonomy" id="483423"/>
    <lineage>
        <taxon>Bacteria</taxon>
        <taxon>Pseudomonadati</taxon>
        <taxon>Chlamydiota</taxon>
        <taxon>Chlamydiia</taxon>
        <taxon>Parachlamydiales</taxon>
        <taxon>Candidatus Criblamydiaceae</taxon>
        <taxon>Estrella</taxon>
    </lineage>
</organism>